<dbReference type="NCBIfam" id="NF003349">
    <property type="entry name" value="PRK04375.1-2"/>
    <property type="match status" value="1"/>
</dbReference>
<protein>
    <recommendedName>
        <fullName evidence="11 14">Protoheme IX farnesyltransferase</fullName>
        <ecNumber evidence="3 14">2.5.1.141</ecNumber>
    </recommendedName>
    <alternativeName>
        <fullName evidence="12 14">Heme B farnesyltransferase</fullName>
    </alternativeName>
    <alternativeName>
        <fullName evidence="10 14">Heme O synthase</fullName>
    </alternativeName>
</protein>
<dbReference type="Pfam" id="PF01040">
    <property type="entry name" value="UbiA"/>
    <property type="match status" value="1"/>
</dbReference>
<evidence type="ECO:0000256" key="5">
    <source>
        <dbReference type="ARBA" id="ARBA00022679"/>
    </source>
</evidence>
<comment type="catalytic activity">
    <reaction evidence="13 14">
        <text>heme b + (2E,6E)-farnesyl diphosphate + H2O = Fe(II)-heme o + diphosphate</text>
        <dbReference type="Rhea" id="RHEA:28070"/>
        <dbReference type="ChEBI" id="CHEBI:15377"/>
        <dbReference type="ChEBI" id="CHEBI:33019"/>
        <dbReference type="ChEBI" id="CHEBI:60344"/>
        <dbReference type="ChEBI" id="CHEBI:60530"/>
        <dbReference type="ChEBI" id="CHEBI:175763"/>
        <dbReference type="EC" id="2.5.1.141"/>
    </reaction>
</comment>
<sequence length="319" mass="33968">MASALEIDGGAGPRDAGFGDYFELLKPRVMSLVVFTALVGLVVAPIGVHPMIAFASILCVAVGAGASGALNMWWDADIDVKMARTRNRPVPSGRVEAGEALAVGLGLALFSVPMLGLFANWLAAAILAFTIFFYAVIYSMWLKRSTPQNIVIGGAAGAFPPMIGWAIATGGISIEPVLMFAIIFLWTPPHFWALALYRNSDYERAAVPMMTVVAGPHATRRQIFWYGLTAAAAAVAPAFTAIGGLLYLVVAGALSLEFVRLTTIVGLRSEAVAAGDGHRMEKRLFHFSILWLFLIFSTLALEAGLRAAGLSLPVEVLWS</sequence>
<evidence type="ECO:0000256" key="6">
    <source>
        <dbReference type="ARBA" id="ARBA00022692"/>
    </source>
</evidence>
<dbReference type="CDD" id="cd13957">
    <property type="entry name" value="PT_UbiA_Cox10"/>
    <property type="match status" value="1"/>
</dbReference>
<comment type="miscellaneous">
    <text evidence="14">Carbon 2 of the heme B porphyrin ring is defined according to the Fischer nomenclature.</text>
</comment>
<proteinExistence type="inferred from homology"/>
<dbReference type="PROSITE" id="PS00943">
    <property type="entry name" value="UBIA"/>
    <property type="match status" value="1"/>
</dbReference>
<dbReference type="EMBL" id="CP049056">
    <property type="protein sequence ID" value="QIE56232.1"/>
    <property type="molecule type" value="Genomic_DNA"/>
</dbReference>
<dbReference type="GO" id="GO:0005886">
    <property type="term" value="C:plasma membrane"/>
    <property type="evidence" value="ECO:0007669"/>
    <property type="project" value="UniProtKB-SubCell"/>
</dbReference>
<evidence type="ECO:0000256" key="13">
    <source>
        <dbReference type="ARBA" id="ARBA00047690"/>
    </source>
</evidence>
<comment type="subunit">
    <text evidence="14">Interacts with CtaA.</text>
</comment>
<evidence type="ECO:0000256" key="3">
    <source>
        <dbReference type="ARBA" id="ARBA00012292"/>
    </source>
</evidence>
<keyword evidence="4 14" id="KW-1003">Cell membrane</keyword>
<evidence type="ECO:0000256" key="11">
    <source>
        <dbReference type="ARBA" id="ARBA00040810"/>
    </source>
</evidence>
<dbReference type="InterPro" id="IPR000537">
    <property type="entry name" value="UbiA_prenyltransferase"/>
</dbReference>
<evidence type="ECO:0000256" key="12">
    <source>
        <dbReference type="ARBA" id="ARBA00042475"/>
    </source>
</evidence>
<keyword evidence="7 14" id="KW-1133">Transmembrane helix</keyword>
<dbReference type="GO" id="GO:0008495">
    <property type="term" value="F:protoheme IX farnesyltransferase activity"/>
    <property type="evidence" value="ECO:0007669"/>
    <property type="project" value="UniProtKB-UniRule"/>
</dbReference>
<comment type="subcellular location">
    <subcellularLocation>
        <location evidence="1 14">Cell membrane</location>
        <topology evidence="1 14">Multi-pass membrane protein</topology>
    </subcellularLocation>
</comment>
<dbReference type="RefSeq" id="WP_165099196.1">
    <property type="nucleotide sequence ID" value="NZ_CP049056.1"/>
</dbReference>
<feature type="transmembrane region" description="Helical" evidence="14">
    <location>
        <begin position="29"/>
        <end position="46"/>
    </location>
</feature>
<dbReference type="Proteomes" id="UP000503336">
    <property type="component" value="Chromosome"/>
</dbReference>
<dbReference type="PANTHER" id="PTHR43448:SF7">
    <property type="entry name" value="4-HYDROXYBENZOATE SOLANESYLTRANSFERASE"/>
    <property type="match status" value="1"/>
</dbReference>
<dbReference type="PANTHER" id="PTHR43448">
    <property type="entry name" value="PROTOHEME IX FARNESYLTRANSFERASE, MITOCHONDRIAL"/>
    <property type="match status" value="1"/>
</dbReference>
<keyword evidence="5 14" id="KW-0808">Transferase</keyword>
<dbReference type="UniPathway" id="UPA00834">
    <property type="reaction ID" value="UER00712"/>
</dbReference>
<feature type="transmembrane region" description="Helical" evidence="14">
    <location>
        <begin position="52"/>
        <end position="74"/>
    </location>
</feature>
<keyword evidence="16" id="KW-1185">Reference proteome</keyword>
<dbReference type="NCBIfam" id="TIGR01473">
    <property type="entry name" value="cyoE_ctaB"/>
    <property type="match status" value="1"/>
</dbReference>
<dbReference type="EC" id="2.5.1.141" evidence="3 14"/>
<evidence type="ECO:0000256" key="2">
    <source>
        <dbReference type="ARBA" id="ARBA00004919"/>
    </source>
</evidence>
<feature type="transmembrane region" description="Helical" evidence="14">
    <location>
        <begin position="289"/>
        <end position="309"/>
    </location>
</feature>
<evidence type="ECO:0000256" key="8">
    <source>
        <dbReference type="ARBA" id="ARBA00023133"/>
    </source>
</evidence>
<evidence type="ECO:0000256" key="7">
    <source>
        <dbReference type="ARBA" id="ARBA00022989"/>
    </source>
</evidence>
<keyword evidence="8 14" id="KW-0350">Heme biosynthesis</keyword>
<organism evidence="15 16">
    <name type="scientific">Pikeienuella piscinae</name>
    <dbReference type="NCBI Taxonomy" id="2748098"/>
    <lineage>
        <taxon>Bacteria</taxon>
        <taxon>Pseudomonadati</taxon>
        <taxon>Pseudomonadota</taxon>
        <taxon>Alphaproteobacteria</taxon>
        <taxon>Rhodobacterales</taxon>
        <taxon>Paracoccaceae</taxon>
        <taxon>Pikeienuella</taxon>
    </lineage>
</organism>
<accession>A0A7L5BWW5</accession>
<reference evidence="15 16" key="1">
    <citation type="submission" date="2020-02" db="EMBL/GenBank/DDBJ databases">
        <title>complete genome sequence of Rhodobacteraceae bacterium.</title>
        <authorList>
            <person name="Park J."/>
            <person name="Kim Y.-S."/>
            <person name="Kim K.-H."/>
        </authorList>
    </citation>
    <scope>NUCLEOTIDE SEQUENCE [LARGE SCALE GENOMIC DNA]</scope>
    <source>
        <strain evidence="15 16">RR4-56</strain>
    </source>
</reference>
<comment type="similarity">
    <text evidence="14">Belongs to the UbiA prenyltransferase family. Protoheme IX farnesyltransferase subfamily.</text>
</comment>
<dbReference type="Gene3D" id="1.10.357.140">
    <property type="entry name" value="UbiA prenyltransferase"/>
    <property type="match status" value="1"/>
</dbReference>
<feature type="transmembrane region" description="Helical" evidence="14">
    <location>
        <begin position="223"/>
        <end position="250"/>
    </location>
</feature>
<comment type="pathway">
    <text evidence="2 14">Porphyrin-containing compound metabolism; heme O biosynthesis; heme O from protoheme: step 1/1.</text>
</comment>
<evidence type="ECO:0000256" key="4">
    <source>
        <dbReference type="ARBA" id="ARBA00022475"/>
    </source>
</evidence>
<keyword evidence="6 14" id="KW-0812">Transmembrane</keyword>
<evidence type="ECO:0000256" key="14">
    <source>
        <dbReference type="HAMAP-Rule" id="MF_00154"/>
    </source>
</evidence>
<evidence type="ECO:0000313" key="16">
    <source>
        <dbReference type="Proteomes" id="UP000503336"/>
    </source>
</evidence>
<evidence type="ECO:0000256" key="9">
    <source>
        <dbReference type="ARBA" id="ARBA00023136"/>
    </source>
</evidence>
<dbReference type="KEGG" id="hdh:G5B40_12645"/>
<dbReference type="AlphaFoldDB" id="A0A7L5BWW5"/>
<dbReference type="GO" id="GO:0048034">
    <property type="term" value="P:heme O biosynthetic process"/>
    <property type="evidence" value="ECO:0007669"/>
    <property type="project" value="UniProtKB-UniRule"/>
</dbReference>
<name>A0A7L5BWW5_9RHOB</name>
<dbReference type="InterPro" id="IPR030470">
    <property type="entry name" value="UbiA_prenylTrfase_CS"/>
</dbReference>
<comment type="function">
    <text evidence="14">Converts heme B (protoheme IX) to heme O by substitution of the vinyl group on carbon 2 of heme B porphyrin ring with a hydroxyethyl farnesyl side group.</text>
</comment>
<feature type="transmembrane region" description="Helical" evidence="14">
    <location>
        <begin position="95"/>
        <end position="115"/>
    </location>
</feature>
<keyword evidence="9 14" id="KW-0472">Membrane</keyword>
<feature type="transmembrane region" description="Helical" evidence="14">
    <location>
        <begin position="121"/>
        <end position="141"/>
    </location>
</feature>
<evidence type="ECO:0000256" key="1">
    <source>
        <dbReference type="ARBA" id="ARBA00004651"/>
    </source>
</evidence>
<evidence type="ECO:0000313" key="15">
    <source>
        <dbReference type="EMBL" id="QIE56232.1"/>
    </source>
</evidence>
<dbReference type="InterPro" id="IPR006369">
    <property type="entry name" value="Protohaem_IX_farnesylTrfase"/>
</dbReference>
<dbReference type="InterPro" id="IPR044878">
    <property type="entry name" value="UbiA_sf"/>
</dbReference>
<gene>
    <name evidence="14" type="primary">ctaB</name>
    <name evidence="15" type="ORF">G5B40_12645</name>
</gene>
<evidence type="ECO:0000256" key="10">
    <source>
        <dbReference type="ARBA" id="ARBA00030253"/>
    </source>
</evidence>
<dbReference type="HAMAP" id="MF_00154">
    <property type="entry name" value="CyoE_CtaB"/>
    <property type="match status" value="1"/>
</dbReference>